<gene>
    <name evidence="8" type="ORF">HPB52_018095</name>
</gene>
<dbReference type="SMART" id="SM00702">
    <property type="entry name" value="P4Hc"/>
    <property type="match status" value="1"/>
</dbReference>
<keyword evidence="3" id="KW-0847">Vitamin C</keyword>
<dbReference type="PANTHER" id="PTHR10869:SF244">
    <property type="entry name" value="PROLYL 4-HYDROXYLASE SUBUNIT ALPHA-2"/>
    <property type="match status" value="1"/>
</dbReference>
<keyword evidence="6" id="KW-0408">Iron</keyword>
<dbReference type="PANTHER" id="PTHR10869">
    <property type="entry name" value="PROLYL 4-HYDROXYLASE ALPHA SUBUNIT"/>
    <property type="match status" value="1"/>
</dbReference>
<keyword evidence="2" id="KW-0479">Metal-binding</keyword>
<evidence type="ECO:0000313" key="8">
    <source>
        <dbReference type="EMBL" id="KAH7944296.1"/>
    </source>
</evidence>
<keyword evidence="4" id="KW-0223">Dioxygenase</keyword>
<protein>
    <recommendedName>
        <fullName evidence="7">Fe2OG dioxygenase domain-containing protein</fullName>
    </recommendedName>
</protein>
<reference evidence="8" key="1">
    <citation type="journal article" date="2020" name="Cell">
        <title>Large-Scale Comparative Analyses of Tick Genomes Elucidate Their Genetic Diversity and Vector Capacities.</title>
        <authorList>
            <consortium name="Tick Genome and Microbiome Consortium (TIGMIC)"/>
            <person name="Jia N."/>
            <person name="Wang J."/>
            <person name="Shi W."/>
            <person name="Du L."/>
            <person name="Sun Y."/>
            <person name="Zhan W."/>
            <person name="Jiang J.F."/>
            <person name="Wang Q."/>
            <person name="Zhang B."/>
            <person name="Ji P."/>
            <person name="Bell-Sakyi L."/>
            <person name="Cui X.M."/>
            <person name="Yuan T.T."/>
            <person name="Jiang B.G."/>
            <person name="Yang W.F."/>
            <person name="Lam T.T."/>
            <person name="Chang Q.C."/>
            <person name="Ding S.J."/>
            <person name="Wang X.J."/>
            <person name="Zhu J.G."/>
            <person name="Ruan X.D."/>
            <person name="Zhao L."/>
            <person name="Wei J.T."/>
            <person name="Ye R.Z."/>
            <person name="Que T.C."/>
            <person name="Du C.H."/>
            <person name="Zhou Y.H."/>
            <person name="Cheng J.X."/>
            <person name="Dai P.F."/>
            <person name="Guo W.B."/>
            <person name="Han X.H."/>
            <person name="Huang E.J."/>
            <person name="Li L.F."/>
            <person name="Wei W."/>
            <person name="Gao Y.C."/>
            <person name="Liu J.Z."/>
            <person name="Shao H.Z."/>
            <person name="Wang X."/>
            <person name="Wang C.C."/>
            <person name="Yang T.C."/>
            <person name="Huo Q.B."/>
            <person name="Li W."/>
            <person name="Chen H.Y."/>
            <person name="Chen S.E."/>
            <person name="Zhou L.G."/>
            <person name="Ni X.B."/>
            <person name="Tian J.H."/>
            <person name="Sheng Y."/>
            <person name="Liu T."/>
            <person name="Pan Y.S."/>
            <person name="Xia L.Y."/>
            <person name="Li J."/>
            <person name="Zhao F."/>
            <person name="Cao W.C."/>
        </authorList>
    </citation>
    <scope>NUCLEOTIDE SEQUENCE</scope>
    <source>
        <strain evidence="8">Rsan-2018</strain>
    </source>
</reference>
<dbReference type="OMA" id="AMGICKL"/>
<reference evidence="8" key="2">
    <citation type="submission" date="2021-09" db="EMBL/GenBank/DDBJ databases">
        <authorList>
            <person name="Jia N."/>
            <person name="Wang J."/>
            <person name="Shi W."/>
            <person name="Du L."/>
            <person name="Sun Y."/>
            <person name="Zhan W."/>
            <person name="Jiang J."/>
            <person name="Wang Q."/>
            <person name="Zhang B."/>
            <person name="Ji P."/>
            <person name="Sakyi L.B."/>
            <person name="Cui X."/>
            <person name="Yuan T."/>
            <person name="Jiang B."/>
            <person name="Yang W."/>
            <person name="Lam T.T.-Y."/>
            <person name="Chang Q."/>
            <person name="Ding S."/>
            <person name="Wang X."/>
            <person name="Zhu J."/>
            <person name="Ruan X."/>
            <person name="Zhao L."/>
            <person name="Wei J."/>
            <person name="Que T."/>
            <person name="Du C."/>
            <person name="Cheng J."/>
            <person name="Dai P."/>
            <person name="Han X."/>
            <person name="Huang E."/>
            <person name="Gao Y."/>
            <person name="Liu J."/>
            <person name="Shao H."/>
            <person name="Ye R."/>
            <person name="Li L."/>
            <person name="Wei W."/>
            <person name="Wang X."/>
            <person name="Wang C."/>
            <person name="Huo Q."/>
            <person name="Li W."/>
            <person name="Guo W."/>
            <person name="Chen H."/>
            <person name="Chen S."/>
            <person name="Zhou L."/>
            <person name="Zhou L."/>
            <person name="Ni X."/>
            <person name="Tian J."/>
            <person name="Zhou Y."/>
            <person name="Sheng Y."/>
            <person name="Liu T."/>
            <person name="Pan Y."/>
            <person name="Xia L."/>
            <person name="Li J."/>
            <person name="Zhao F."/>
            <person name="Cao W."/>
        </authorList>
    </citation>
    <scope>NUCLEOTIDE SEQUENCE</scope>
    <source>
        <strain evidence="8">Rsan-2018</strain>
        <tissue evidence="8">Larvae</tissue>
    </source>
</reference>
<keyword evidence="5" id="KW-0560">Oxidoreductase</keyword>
<dbReference type="EMBL" id="JABSTV010001253">
    <property type="protein sequence ID" value="KAH7944296.1"/>
    <property type="molecule type" value="Genomic_DNA"/>
</dbReference>
<dbReference type="GO" id="GO:0005506">
    <property type="term" value="F:iron ion binding"/>
    <property type="evidence" value="ECO:0007669"/>
    <property type="project" value="InterPro"/>
</dbReference>
<evidence type="ECO:0000259" key="7">
    <source>
        <dbReference type="PROSITE" id="PS51471"/>
    </source>
</evidence>
<dbReference type="InterPro" id="IPR044862">
    <property type="entry name" value="Pro_4_hyd_alph_FE2OG_OXY"/>
</dbReference>
<evidence type="ECO:0000256" key="4">
    <source>
        <dbReference type="ARBA" id="ARBA00022964"/>
    </source>
</evidence>
<keyword evidence="9" id="KW-1185">Reference proteome</keyword>
<accession>A0A9D4PJF7</accession>
<comment type="caution">
    <text evidence="8">The sequence shown here is derived from an EMBL/GenBank/DDBJ whole genome shotgun (WGS) entry which is preliminary data.</text>
</comment>
<dbReference type="InterPro" id="IPR045054">
    <property type="entry name" value="P4HA-like"/>
</dbReference>
<evidence type="ECO:0000256" key="5">
    <source>
        <dbReference type="ARBA" id="ARBA00023002"/>
    </source>
</evidence>
<dbReference type="GO" id="GO:0004656">
    <property type="term" value="F:procollagen-proline 4-dioxygenase activity"/>
    <property type="evidence" value="ECO:0007669"/>
    <property type="project" value="TreeGrafter"/>
</dbReference>
<comment type="cofactor">
    <cofactor evidence="1">
        <name>L-ascorbate</name>
        <dbReference type="ChEBI" id="CHEBI:38290"/>
    </cofactor>
</comment>
<dbReference type="AlphaFoldDB" id="A0A9D4PJF7"/>
<dbReference type="VEuPathDB" id="VectorBase:RSAN_027817"/>
<evidence type="ECO:0000256" key="1">
    <source>
        <dbReference type="ARBA" id="ARBA00001961"/>
    </source>
</evidence>
<sequence>MQESIGTEHTALEDGHLYVLLQEHKLAAVRSHYEAFKITKSLKPGHSAIATFLFHSRLTEFTSYGAPSAVYAYLGSLPNAFLSPSSRQWWPTDSDVMGAAMGICKLQHLYNIPVNKMAAMKSKLLPPASPEDFAYVARGCSMTGKFGTTSAWSQAALAKTSSIAGAPLQRLRMGFVWLQTNDQRWRLLKGWAKHTTAGKVYPSPPEIDINEYKTVCVQEGFLRPSGSTLLCIMSTNFGDPRLILQPLKLEVLSLKPRVVVISDFLSTSEVNYIRSAARKGLVSWLWDSESNRLQRLSRRIAVGTGLSVESAEAYQVANYGLGGHYTPHMDAHRFDKVANHVDIADGNRLATVLMYLSNVAAGGATAFVNLGVAVKPRVGDALFWYDVEPYDGSEFPEHMSFWHQKRQADPLTTHVGCPVLWGSKWIVTKWIHERSNVVVEYNTPG</sequence>
<organism evidence="8 9">
    <name type="scientific">Rhipicephalus sanguineus</name>
    <name type="common">Brown dog tick</name>
    <name type="synonym">Ixodes sanguineus</name>
    <dbReference type="NCBI Taxonomy" id="34632"/>
    <lineage>
        <taxon>Eukaryota</taxon>
        <taxon>Metazoa</taxon>
        <taxon>Ecdysozoa</taxon>
        <taxon>Arthropoda</taxon>
        <taxon>Chelicerata</taxon>
        <taxon>Arachnida</taxon>
        <taxon>Acari</taxon>
        <taxon>Parasitiformes</taxon>
        <taxon>Ixodida</taxon>
        <taxon>Ixodoidea</taxon>
        <taxon>Ixodidae</taxon>
        <taxon>Rhipicephalinae</taxon>
        <taxon>Rhipicephalus</taxon>
        <taxon>Rhipicephalus</taxon>
    </lineage>
</organism>
<dbReference type="Proteomes" id="UP000821837">
    <property type="component" value="Unassembled WGS sequence"/>
</dbReference>
<proteinExistence type="predicted"/>
<evidence type="ECO:0000256" key="2">
    <source>
        <dbReference type="ARBA" id="ARBA00022723"/>
    </source>
</evidence>
<feature type="domain" description="Fe2OG dioxygenase" evidence="7">
    <location>
        <begin position="310"/>
        <end position="433"/>
    </location>
</feature>
<dbReference type="Gene3D" id="2.60.120.620">
    <property type="entry name" value="q2cbj1_9rhob like domain"/>
    <property type="match status" value="1"/>
</dbReference>
<evidence type="ECO:0000256" key="6">
    <source>
        <dbReference type="ARBA" id="ARBA00023004"/>
    </source>
</evidence>
<evidence type="ECO:0000256" key="3">
    <source>
        <dbReference type="ARBA" id="ARBA00022896"/>
    </source>
</evidence>
<dbReference type="InterPro" id="IPR005123">
    <property type="entry name" value="Oxoglu/Fe-dep_dioxygenase_dom"/>
</dbReference>
<dbReference type="Pfam" id="PF13640">
    <property type="entry name" value="2OG-FeII_Oxy_3"/>
    <property type="match status" value="1"/>
</dbReference>
<dbReference type="PROSITE" id="PS51471">
    <property type="entry name" value="FE2OG_OXY"/>
    <property type="match status" value="1"/>
</dbReference>
<name>A0A9D4PJF7_RHISA</name>
<dbReference type="GO" id="GO:0031418">
    <property type="term" value="F:L-ascorbic acid binding"/>
    <property type="evidence" value="ECO:0007669"/>
    <property type="project" value="UniProtKB-KW"/>
</dbReference>
<dbReference type="GO" id="GO:0005783">
    <property type="term" value="C:endoplasmic reticulum"/>
    <property type="evidence" value="ECO:0007669"/>
    <property type="project" value="TreeGrafter"/>
</dbReference>
<dbReference type="InterPro" id="IPR006620">
    <property type="entry name" value="Pro_4_hyd_alph"/>
</dbReference>
<evidence type="ECO:0000313" key="9">
    <source>
        <dbReference type="Proteomes" id="UP000821837"/>
    </source>
</evidence>